<keyword evidence="3" id="KW-1185">Reference proteome</keyword>
<accession>A0A1B1AD38</accession>
<evidence type="ECO:0000313" key="3">
    <source>
        <dbReference type="Proteomes" id="UP000092498"/>
    </source>
</evidence>
<dbReference type="InParanoid" id="A0A1B1AD38"/>
<feature type="region of interest" description="Disordered" evidence="1">
    <location>
        <begin position="1"/>
        <end position="28"/>
    </location>
</feature>
<gene>
    <name evidence="2" type="ORF">ATE48_00300</name>
</gene>
<proteinExistence type="predicted"/>
<dbReference type="Proteomes" id="UP000092498">
    <property type="component" value="Chromosome"/>
</dbReference>
<name>A0A1B1AD38_9PROT</name>
<evidence type="ECO:0000313" key="2">
    <source>
        <dbReference type="EMBL" id="ANP44470.1"/>
    </source>
</evidence>
<dbReference type="STRING" id="1759059.ATE48_00300"/>
<evidence type="ECO:0000256" key="1">
    <source>
        <dbReference type="SAM" id="MobiDB-lite"/>
    </source>
</evidence>
<dbReference type="AlphaFoldDB" id="A0A1B1AD38"/>
<sequence>MSFAETLFESVKGSPSRGNAFSGQRGKTADAIGPTAKGAWSQIRQRAEKIIGESDEFNYLEISSDYRFKVGDTDRDVHLYLGNGSYFPLKKTWLNLAVSVGIARSPSDLLDLAGSGLKLLNPSYGAIFRFPVAAGASTYLSGATYSGPTVRELGPPDDVLGPHADRVHRAKYRTSTEFSYGSGYVREVYEINILSEAHLCAPLLTSTVKAYAESIGNLQASSLWPDLFEWRLERDELDQARADWEHSGLVLSAECQPVRWQ</sequence>
<dbReference type="EMBL" id="CP013244">
    <property type="protein sequence ID" value="ANP44470.1"/>
    <property type="molecule type" value="Genomic_DNA"/>
</dbReference>
<organism evidence="2 3">
    <name type="scientific">Candidatus Viadribacter manganicus</name>
    <dbReference type="NCBI Taxonomy" id="1759059"/>
    <lineage>
        <taxon>Bacteria</taxon>
        <taxon>Pseudomonadati</taxon>
        <taxon>Pseudomonadota</taxon>
        <taxon>Alphaproteobacteria</taxon>
        <taxon>Hyphomonadales</taxon>
        <taxon>Hyphomonadaceae</taxon>
        <taxon>Candidatus Viadribacter</taxon>
    </lineage>
</organism>
<reference evidence="2 3" key="1">
    <citation type="submission" date="2015-11" db="EMBL/GenBank/DDBJ databases">
        <title>Whole-Genome Sequence of Candidatus Oderbacter manganicum from the National Park Lower Oder Valley, Germany.</title>
        <authorList>
            <person name="Braun B."/>
            <person name="Liere K."/>
            <person name="Szewzyk U."/>
        </authorList>
    </citation>
    <scope>NUCLEOTIDE SEQUENCE [LARGE SCALE GENOMIC DNA]</scope>
    <source>
        <strain evidence="2 3">OTSz_A_272</strain>
    </source>
</reference>
<dbReference type="KEGG" id="cbot:ATE48_00300"/>
<protein>
    <submittedName>
        <fullName evidence="2">Uncharacterized protein</fullName>
    </submittedName>
</protein>